<feature type="coiled-coil region" evidence="1">
    <location>
        <begin position="22"/>
        <end position="95"/>
    </location>
</feature>
<dbReference type="AlphaFoldDB" id="A0AAV0TXX7"/>
<reference evidence="2" key="1">
    <citation type="submission" date="2022-12" db="EMBL/GenBank/DDBJ databases">
        <authorList>
            <person name="Webb A."/>
        </authorList>
    </citation>
    <scope>NUCLEOTIDE SEQUENCE</scope>
    <source>
        <strain evidence="2">Hp1</strain>
    </source>
</reference>
<organism evidence="2 3">
    <name type="scientific">Hyaloperonospora brassicae</name>
    <name type="common">Brassica downy mildew</name>
    <name type="synonym">Peronospora brassicae</name>
    <dbReference type="NCBI Taxonomy" id="162125"/>
    <lineage>
        <taxon>Eukaryota</taxon>
        <taxon>Sar</taxon>
        <taxon>Stramenopiles</taxon>
        <taxon>Oomycota</taxon>
        <taxon>Peronosporomycetes</taxon>
        <taxon>Peronosporales</taxon>
        <taxon>Peronosporaceae</taxon>
        <taxon>Hyaloperonospora</taxon>
    </lineage>
</organism>
<evidence type="ECO:0000313" key="3">
    <source>
        <dbReference type="Proteomes" id="UP001162031"/>
    </source>
</evidence>
<gene>
    <name evidence="2" type="ORF">HBR001_LOCUS3981</name>
</gene>
<protein>
    <submittedName>
        <fullName evidence="2">Uncharacterized protein</fullName>
    </submittedName>
</protein>
<dbReference type="Proteomes" id="UP001162031">
    <property type="component" value="Unassembled WGS sequence"/>
</dbReference>
<sequence>MSVSSSLHEPARPTVGAQAQLLESQRLALKKQEVELKQLGLQAQQVENQQKLEMKQLELRARQHDEKQQELEVKMMELRANHEIKQQKLEALTRLVESGKSPAEVRGYFALIDSGDKSMPRSHQT</sequence>
<comment type="caution">
    <text evidence="2">The sequence shown here is derived from an EMBL/GenBank/DDBJ whole genome shotgun (WGS) entry which is preliminary data.</text>
</comment>
<dbReference type="EMBL" id="CANTFL010000718">
    <property type="protein sequence ID" value="CAI5726987.1"/>
    <property type="molecule type" value="Genomic_DNA"/>
</dbReference>
<name>A0AAV0TXX7_HYABA</name>
<keyword evidence="1" id="KW-0175">Coiled coil</keyword>
<proteinExistence type="predicted"/>
<accession>A0AAV0TXX7</accession>
<keyword evidence="3" id="KW-1185">Reference proteome</keyword>
<evidence type="ECO:0000256" key="1">
    <source>
        <dbReference type="SAM" id="Coils"/>
    </source>
</evidence>
<evidence type="ECO:0000313" key="2">
    <source>
        <dbReference type="EMBL" id="CAI5726987.1"/>
    </source>
</evidence>